<name>A0A9P4P6J7_9PLEO</name>
<comment type="caution">
    <text evidence="1">The sequence shown here is derived from an EMBL/GenBank/DDBJ whole genome shotgun (WGS) entry which is preliminary data.</text>
</comment>
<keyword evidence="2" id="KW-1185">Reference proteome</keyword>
<dbReference type="AlphaFoldDB" id="A0A9P4P6J7"/>
<reference evidence="1" key="1">
    <citation type="journal article" date="2020" name="Stud. Mycol.">
        <title>101 Dothideomycetes genomes: a test case for predicting lifestyles and emergence of pathogens.</title>
        <authorList>
            <person name="Haridas S."/>
            <person name="Albert R."/>
            <person name="Binder M."/>
            <person name="Bloem J."/>
            <person name="Labutti K."/>
            <person name="Salamov A."/>
            <person name="Andreopoulos B."/>
            <person name="Baker S."/>
            <person name="Barry K."/>
            <person name="Bills G."/>
            <person name="Bluhm B."/>
            <person name="Cannon C."/>
            <person name="Castanera R."/>
            <person name="Culley D."/>
            <person name="Daum C."/>
            <person name="Ezra D."/>
            <person name="Gonzalez J."/>
            <person name="Henrissat B."/>
            <person name="Kuo A."/>
            <person name="Liang C."/>
            <person name="Lipzen A."/>
            <person name="Lutzoni F."/>
            <person name="Magnuson J."/>
            <person name="Mondo S."/>
            <person name="Nolan M."/>
            <person name="Ohm R."/>
            <person name="Pangilinan J."/>
            <person name="Park H.-J."/>
            <person name="Ramirez L."/>
            <person name="Alfaro M."/>
            <person name="Sun H."/>
            <person name="Tritt A."/>
            <person name="Yoshinaga Y."/>
            <person name="Zwiers L.-H."/>
            <person name="Turgeon B."/>
            <person name="Goodwin S."/>
            <person name="Spatafora J."/>
            <person name="Crous P."/>
            <person name="Grigoriev I."/>
        </authorList>
    </citation>
    <scope>NUCLEOTIDE SEQUENCE</scope>
    <source>
        <strain evidence="1">CBS 690.94</strain>
    </source>
</reference>
<dbReference type="Proteomes" id="UP000799764">
    <property type="component" value="Unassembled WGS sequence"/>
</dbReference>
<evidence type="ECO:0000313" key="2">
    <source>
        <dbReference type="Proteomes" id="UP000799764"/>
    </source>
</evidence>
<organism evidence="1 2">
    <name type="scientific">Karstenula rhodostoma CBS 690.94</name>
    <dbReference type="NCBI Taxonomy" id="1392251"/>
    <lineage>
        <taxon>Eukaryota</taxon>
        <taxon>Fungi</taxon>
        <taxon>Dikarya</taxon>
        <taxon>Ascomycota</taxon>
        <taxon>Pezizomycotina</taxon>
        <taxon>Dothideomycetes</taxon>
        <taxon>Pleosporomycetidae</taxon>
        <taxon>Pleosporales</taxon>
        <taxon>Massarineae</taxon>
        <taxon>Didymosphaeriaceae</taxon>
        <taxon>Karstenula</taxon>
    </lineage>
</organism>
<gene>
    <name evidence="1" type="ORF">P171DRAFT_437699</name>
</gene>
<protein>
    <submittedName>
        <fullName evidence="1">Uncharacterized protein</fullName>
    </submittedName>
</protein>
<dbReference type="EMBL" id="MU001515">
    <property type="protein sequence ID" value="KAF2437658.1"/>
    <property type="molecule type" value="Genomic_DNA"/>
</dbReference>
<proteinExistence type="predicted"/>
<sequence>MSVSTLGYMAHQPNQLRHALMLSANRTRRGTSSRHIHGDRGGRNTCKSRLQQCEMKLFSIEDMPTLPVCACTLENTKTCCRQRTVVTASALVRLRLPIPRAWEPLHATSSHQAPLPTRIFRFNMELARLLTNLANLGHSKRTSFDTHFAS</sequence>
<evidence type="ECO:0000313" key="1">
    <source>
        <dbReference type="EMBL" id="KAF2437658.1"/>
    </source>
</evidence>
<accession>A0A9P4P6J7</accession>